<comment type="caution">
    <text evidence="3">The sequence shown here is derived from an EMBL/GenBank/DDBJ whole genome shotgun (WGS) entry which is preliminary data.</text>
</comment>
<dbReference type="SMART" id="SM00421">
    <property type="entry name" value="HTH_LUXR"/>
    <property type="match status" value="1"/>
</dbReference>
<evidence type="ECO:0000256" key="1">
    <source>
        <dbReference type="ARBA" id="ARBA00023125"/>
    </source>
</evidence>
<evidence type="ECO:0000313" key="4">
    <source>
        <dbReference type="Proteomes" id="UP000607311"/>
    </source>
</evidence>
<dbReference type="Pfam" id="PF00196">
    <property type="entry name" value="GerE"/>
    <property type="match status" value="1"/>
</dbReference>
<sequence>MIQLTMLGEPTVIRTLLAIDGALVRGALSLVLAAEDDISVVAEVDRGDVVTWTIRTRRPDVAVVDLDLVEGLPATDSCPLLVLAAPRRAGSLHRMLTPSRTVGVLGSDVPPQRVVDGIRRLSRGEPVVDADLVLAALHRDSPLTQREAQILSLTAGGAPVSEVAGSLGLAPGTVRNHLGRIIRKTGGRTRVEAVQVARDAGWI</sequence>
<accession>A0A9W5XJC2</accession>
<dbReference type="InterPro" id="IPR039420">
    <property type="entry name" value="WalR-like"/>
</dbReference>
<protein>
    <submittedName>
        <fullName evidence="3">DNA-binding response regulator</fullName>
    </submittedName>
</protein>
<dbReference type="PANTHER" id="PTHR43214:SF42">
    <property type="entry name" value="TRANSCRIPTIONAL REGULATORY PROTEIN DESR"/>
    <property type="match status" value="1"/>
</dbReference>
<dbReference type="PRINTS" id="PR00038">
    <property type="entry name" value="HTHLUXR"/>
</dbReference>
<organism evidence="3 4">
    <name type="scientific">Micromonospora sediminimaris</name>
    <dbReference type="NCBI Taxonomy" id="547162"/>
    <lineage>
        <taxon>Bacteria</taxon>
        <taxon>Bacillati</taxon>
        <taxon>Actinomycetota</taxon>
        <taxon>Actinomycetes</taxon>
        <taxon>Micromonosporales</taxon>
        <taxon>Micromonosporaceae</taxon>
        <taxon>Micromonospora</taxon>
    </lineage>
</organism>
<dbReference type="CDD" id="cd06170">
    <property type="entry name" value="LuxR_C_like"/>
    <property type="match status" value="1"/>
</dbReference>
<dbReference type="GO" id="GO:0003677">
    <property type="term" value="F:DNA binding"/>
    <property type="evidence" value="ECO:0007669"/>
    <property type="project" value="UniProtKB-KW"/>
</dbReference>
<dbReference type="PROSITE" id="PS50043">
    <property type="entry name" value="HTH_LUXR_2"/>
    <property type="match status" value="1"/>
</dbReference>
<reference evidence="3" key="1">
    <citation type="submission" date="2021-01" db="EMBL/GenBank/DDBJ databases">
        <title>Whole genome shotgun sequence of Verrucosispora sediminis NBRC 107745.</title>
        <authorList>
            <person name="Komaki H."/>
            <person name="Tamura T."/>
        </authorList>
    </citation>
    <scope>NUCLEOTIDE SEQUENCE</scope>
    <source>
        <strain evidence="3">NBRC 107745</strain>
    </source>
</reference>
<dbReference type="PROSITE" id="PS00622">
    <property type="entry name" value="HTH_LUXR_1"/>
    <property type="match status" value="1"/>
</dbReference>
<dbReference type="Proteomes" id="UP000607311">
    <property type="component" value="Unassembled WGS sequence"/>
</dbReference>
<keyword evidence="1 3" id="KW-0238">DNA-binding</keyword>
<feature type="domain" description="HTH luxR-type" evidence="2">
    <location>
        <begin position="136"/>
        <end position="201"/>
    </location>
</feature>
<dbReference type="EMBL" id="BOPD01000011">
    <property type="protein sequence ID" value="GIJ32779.1"/>
    <property type="molecule type" value="Genomic_DNA"/>
</dbReference>
<keyword evidence="4" id="KW-1185">Reference proteome</keyword>
<dbReference type="SUPFAM" id="SSF46894">
    <property type="entry name" value="C-terminal effector domain of the bipartite response regulators"/>
    <property type="match status" value="1"/>
</dbReference>
<name>A0A9W5XJC2_9ACTN</name>
<dbReference type="InterPro" id="IPR016032">
    <property type="entry name" value="Sig_transdc_resp-reg_C-effctor"/>
</dbReference>
<evidence type="ECO:0000313" key="3">
    <source>
        <dbReference type="EMBL" id="GIJ32779.1"/>
    </source>
</evidence>
<dbReference type="InterPro" id="IPR000792">
    <property type="entry name" value="Tscrpt_reg_LuxR_C"/>
</dbReference>
<dbReference type="PANTHER" id="PTHR43214">
    <property type="entry name" value="TWO-COMPONENT RESPONSE REGULATOR"/>
    <property type="match status" value="1"/>
</dbReference>
<dbReference type="AlphaFoldDB" id="A0A9W5XJC2"/>
<evidence type="ECO:0000259" key="2">
    <source>
        <dbReference type="PROSITE" id="PS50043"/>
    </source>
</evidence>
<proteinExistence type="predicted"/>
<dbReference type="Gene3D" id="3.40.50.2300">
    <property type="match status" value="1"/>
</dbReference>
<dbReference type="GO" id="GO:0006355">
    <property type="term" value="P:regulation of DNA-templated transcription"/>
    <property type="evidence" value="ECO:0007669"/>
    <property type="project" value="InterPro"/>
</dbReference>
<gene>
    <name evidence="3" type="primary">desR_2</name>
    <name evidence="3" type="ORF">Vse01_19270</name>
</gene>